<feature type="compositionally biased region" description="Low complexity" evidence="1">
    <location>
        <begin position="187"/>
        <end position="196"/>
    </location>
</feature>
<dbReference type="HOGENOM" id="CLU_652559_0_0_1"/>
<name>E3MKL8_CAERE</name>
<dbReference type="RefSeq" id="XP_003103309.2">
    <property type="nucleotide sequence ID" value="XM_003103261.2"/>
</dbReference>
<dbReference type="AlphaFoldDB" id="E3MKL8"/>
<dbReference type="GeneID" id="9818634"/>
<dbReference type="Proteomes" id="UP000008281">
    <property type="component" value="Unassembled WGS sequence"/>
</dbReference>
<evidence type="ECO:0000313" key="3">
    <source>
        <dbReference type="Proteomes" id="UP000008281"/>
    </source>
</evidence>
<evidence type="ECO:0000313" key="2">
    <source>
        <dbReference type="EMBL" id="EFP04052.1"/>
    </source>
</evidence>
<dbReference type="KEGG" id="crq:GCK72_023086"/>
<feature type="region of interest" description="Disordered" evidence="1">
    <location>
        <begin position="261"/>
        <end position="285"/>
    </location>
</feature>
<sequence>MSCKMGATLSVFPLYSYLINASHKVSAGCWQLLPAASSTIVVVMITIVTTCSNCRLSPAWRAIHLFLGVSCFNKVFSQHTGQRQRACNKFFIDRKSFTSRMEFDRLFTEKNHPMRRISDVTMTVHPPFENDDIVEIARSRPPPSQKKPAPPKKPRKKEVFFPHIKVPVVPRPRPPPRPKPKPKPKKAPGSSHAAAALKAALEAPAEPYISVLTAEGFEHYMEVFRRRPPVDLEFLNKPVFGAGLAVPLAPTSAVQVSDTLTSQKVDRPPSNGNSFVTPTRESSRVGPMDEIREQNSGQAMMEACEPEIPGIVRCNPTGQLHRTCLHNYAIEVYPQNRPWLMNVEEKQDSSNEASSSSQITPPASFSHMPEPAATQPVFPAQPIRPIPILSYELASWDITKQSQLQNLPSLTGNVPKQPTYN</sequence>
<keyword evidence="3" id="KW-1185">Reference proteome</keyword>
<protein>
    <submittedName>
        <fullName evidence="2">Uncharacterized protein</fullName>
    </submittedName>
</protein>
<feature type="region of interest" description="Disordered" evidence="1">
    <location>
        <begin position="345"/>
        <end position="378"/>
    </location>
</feature>
<feature type="compositionally biased region" description="Basic residues" evidence="1">
    <location>
        <begin position="174"/>
        <end position="186"/>
    </location>
</feature>
<reference evidence="2" key="1">
    <citation type="submission" date="2007-07" db="EMBL/GenBank/DDBJ databases">
        <title>PCAP assembly of the Caenorhabditis remanei genome.</title>
        <authorList>
            <consortium name="The Caenorhabditis remanei Sequencing Consortium"/>
            <person name="Wilson R.K."/>
        </authorList>
    </citation>
    <scope>NUCLEOTIDE SEQUENCE [LARGE SCALE GENOMIC DNA]</scope>
    <source>
        <strain evidence="2">PB4641</strain>
    </source>
</reference>
<feature type="region of interest" description="Disordered" evidence="1">
    <location>
        <begin position="135"/>
        <end position="196"/>
    </location>
</feature>
<feature type="compositionally biased region" description="Polar residues" evidence="1">
    <location>
        <begin position="270"/>
        <end position="280"/>
    </location>
</feature>
<proteinExistence type="predicted"/>
<accession>E3MKL8</accession>
<gene>
    <name evidence="2" type="ORF">CRE_27633</name>
</gene>
<dbReference type="CTD" id="9818634"/>
<organism evidence="3">
    <name type="scientific">Caenorhabditis remanei</name>
    <name type="common">Caenorhabditis vulgaris</name>
    <dbReference type="NCBI Taxonomy" id="31234"/>
    <lineage>
        <taxon>Eukaryota</taxon>
        <taxon>Metazoa</taxon>
        <taxon>Ecdysozoa</taxon>
        <taxon>Nematoda</taxon>
        <taxon>Chromadorea</taxon>
        <taxon>Rhabditida</taxon>
        <taxon>Rhabditina</taxon>
        <taxon>Rhabditomorpha</taxon>
        <taxon>Rhabditoidea</taxon>
        <taxon>Rhabditidae</taxon>
        <taxon>Peloderinae</taxon>
        <taxon>Caenorhabditis</taxon>
    </lineage>
</organism>
<dbReference type="InParanoid" id="E3MKL8"/>
<dbReference type="EMBL" id="DS268452">
    <property type="protein sequence ID" value="EFP04052.1"/>
    <property type="molecule type" value="Genomic_DNA"/>
</dbReference>
<evidence type="ECO:0000256" key="1">
    <source>
        <dbReference type="SAM" id="MobiDB-lite"/>
    </source>
</evidence>